<evidence type="ECO:0000313" key="2">
    <source>
        <dbReference type="Proteomes" id="UP000056453"/>
    </source>
</evidence>
<keyword evidence="2" id="KW-1185">Reference proteome</keyword>
<dbReference type="EMBL" id="LPBJ01000047">
    <property type="protein sequence ID" value="KVP97849.1"/>
    <property type="molecule type" value="Genomic_DNA"/>
</dbReference>
<accession>A0AAW3MQK6</accession>
<comment type="caution">
    <text evidence="1">The sequence shown here is derived from an EMBL/GenBank/DDBJ whole genome shotgun (WGS) entry which is preliminary data.</text>
</comment>
<proteinExistence type="predicted"/>
<dbReference type="AlphaFoldDB" id="A0AAW3MQK6"/>
<sequence length="75" mass="8308">MLTDGKYIPSTAWFASEGLRAQRADVHATMAEYLDAWRNLPEVPGYVKASFDAWLSQQLERAQKSGQAPLVSLPA</sequence>
<gene>
    <name evidence="1" type="ORF">WJ96_04575</name>
</gene>
<dbReference type="Proteomes" id="UP000056453">
    <property type="component" value="Unassembled WGS sequence"/>
</dbReference>
<name>A0AAW3MQK6_9BURK</name>
<evidence type="ECO:0000313" key="1">
    <source>
        <dbReference type="EMBL" id="KVP97849.1"/>
    </source>
</evidence>
<organism evidence="1 2">
    <name type="scientific">Burkholderia ubonensis</name>
    <dbReference type="NCBI Taxonomy" id="101571"/>
    <lineage>
        <taxon>Bacteria</taxon>
        <taxon>Pseudomonadati</taxon>
        <taxon>Pseudomonadota</taxon>
        <taxon>Betaproteobacteria</taxon>
        <taxon>Burkholderiales</taxon>
        <taxon>Burkholderiaceae</taxon>
        <taxon>Burkholderia</taxon>
        <taxon>Burkholderia cepacia complex</taxon>
    </lineage>
</organism>
<reference evidence="1 2" key="1">
    <citation type="submission" date="2015-11" db="EMBL/GenBank/DDBJ databases">
        <title>Expanding the genomic diversity of Burkholderia species for the development of highly accurate diagnostics.</title>
        <authorList>
            <person name="Sahl J."/>
            <person name="Keim P."/>
            <person name="Wagner D."/>
        </authorList>
    </citation>
    <scope>NUCLEOTIDE SEQUENCE [LARGE SCALE GENOMIC DNA]</scope>
    <source>
        <strain evidence="1 2">MSMB1808WGS</strain>
    </source>
</reference>
<protein>
    <submittedName>
        <fullName evidence="1">Uncharacterized protein</fullName>
    </submittedName>
</protein>